<protein>
    <submittedName>
        <fullName evidence="1">Uncharacterized protein</fullName>
    </submittedName>
</protein>
<dbReference type="EMBL" id="CP000554">
    <property type="protein sequence ID" value="ABM79315.1"/>
    <property type="molecule type" value="Genomic_DNA"/>
</dbReference>
<dbReference type="STRING" id="59922.P9303_25841"/>
<dbReference type="AlphaFoldDB" id="A2CCV5"/>
<accession>A2CCV5</accession>
<evidence type="ECO:0000313" key="1">
    <source>
        <dbReference type="EMBL" id="ABM79315.1"/>
    </source>
</evidence>
<gene>
    <name evidence="1" type="ordered locus">P9303_25841</name>
</gene>
<dbReference type="InterPro" id="IPR011013">
    <property type="entry name" value="Gal_mutarotase_sf_dom"/>
</dbReference>
<organism evidence="1 2">
    <name type="scientific">Prochlorococcus marinus (strain MIT 9303)</name>
    <dbReference type="NCBI Taxonomy" id="59922"/>
    <lineage>
        <taxon>Bacteria</taxon>
        <taxon>Bacillati</taxon>
        <taxon>Cyanobacteriota</taxon>
        <taxon>Cyanophyceae</taxon>
        <taxon>Synechococcales</taxon>
        <taxon>Prochlorococcaceae</taxon>
        <taxon>Prochlorococcus</taxon>
    </lineage>
</organism>
<evidence type="ECO:0000313" key="2">
    <source>
        <dbReference type="Proteomes" id="UP000002274"/>
    </source>
</evidence>
<dbReference type="GO" id="GO:0030246">
    <property type="term" value="F:carbohydrate binding"/>
    <property type="evidence" value="ECO:0007669"/>
    <property type="project" value="InterPro"/>
</dbReference>
<reference evidence="1 2" key="1">
    <citation type="journal article" date="2007" name="PLoS Genet.">
        <title>Patterns and implications of gene gain and loss in the evolution of Prochlorococcus.</title>
        <authorList>
            <person name="Kettler G.C."/>
            <person name="Martiny A.C."/>
            <person name="Huang K."/>
            <person name="Zucker J."/>
            <person name="Coleman M.L."/>
            <person name="Rodrigue S."/>
            <person name="Chen F."/>
            <person name="Lapidus A."/>
            <person name="Ferriera S."/>
            <person name="Johnson J."/>
            <person name="Steglich C."/>
            <person name="Church G.M."/>
            <person name="Richardson P."/>
            <person name="Chisholm S.W."/>
        </authorList>
    </citation>
    <scope>NUCLEOTIDE SEQUENCE [LARGE SCALE GENOMIC DNA]</scope>
    <source>
        <strain evidence="1 2">MIT 9303</strain>
    </source>
</reference>
<dbReference type="Proteomes" id="UP000002274">
    <property type="component" value="Chromosome"/>
</dbReference>
<proteinExistence type="predicted"/>
<dbReference type="SUPFAM" id="SSF74650">
    <property type="entry name" value="Galactose mutarotase-like"/>
    <property type="match status" value="1"/>
</dbReference>
<dbReference type="KEGG" id="pmf:P9303_25841"/>
<dbReference type="Gene3D" id="2.70.98.10">
    <property type="match status" value="1"/>
</dbReference>
<sequence length="90" mass="10151">MDFLTRPEGPVTLVDEASGRSLQLQHENPMDLTVVWTDPPRQMLCLEPWTGPREALISGDRKLEIEAGGNQRLRCSFSINPEKTVREVSC</sequence>
<dbReference type="GO" id="GO:0005975">
    <property type="term" value="P:carbohydrate metabolic process"/>
    <property type="evidence" value="ECO:0007669"/>
    <property type="project" value="InterPro"/>
</dbReference>
<dbReference type="GO" id="GO:0003824">
    <property type="term" value="F:catalytic activity"/>
    <property type="evidence" value="ECO:0007669"/>
    <property type="project" value="InterPro"/>
</dbReference>
<dbReference type="InterPro" id="IPR014718">
    <property type="entry name" value="GH-type_carb-bd"/>
</dbReference>
<name>A2CCV5_PROM3</name>
<dbReference type="HOGENOM" id="CLU_159992_0_0_3"/>